<keyword evidence="2" id="KW-1185">Reference proteome</keyword>
<reference evidence="1" key="2">
    <citation type="submission" date="2020-08" db="EMBL/GenBank/DDBJ databases">
        <authorList>
            <person name="Lai Q."/>
        </authorList>
    </citation>
    <scope>NUCLEOTIDE SEQUENCE</scope>
    <source>
        <strain evidence="1">S27-2</strain>
    </source>
</reference>
<dbReference type="Pfam" id="PF10013">
    <property type="entry name" value="DUF2256"/>
    <property type="match status" value="1"/>
</dbReference>
<proteinExistence type="predicted"/>
<reference evidence="1" key="1">
    <citation type="journal article" date="2018" name="Int. J. Syst. Evol. Microbiol.">
        <title>Neptunicella marina gen. nov., sp. nov., isolated from surface seawater.</title>
        <authorList>
            <person name="Liu X."/>
            <person name="Lai Q."/>
            <person name="Du Y."/>
            <person name="Zhang X."/>
            <person name="Liu Z."/>
            <person name="Sun F."/>
            <person name="Shao Z."/>
        </authorList>
    </citation>
    <scope>NUCLEOTIDE SEQUENCE</scope>
    <source>
        <strain evidence="1">S27-2</strain>
    </source>
</reference>
<gene>
    <name evidence="1" type="ORF">H8B19_18095</name>
</gene>
<organism evidence="1 2">
    <name type="scientific">Neptunicella marina</name>
    <dbReference type="NCBI Taxonomy" id="2125989"/>
    <lineage>
        <taxon>Bacteria</taxon>
        <taxon>Pseudomonadati</taxon>
        <taxon>Pseudomonadota</taxon>
        <taxon>Gammaproteobacteria</taxon>
        <taxon>Alteromonadales</taxon>
        <taxon>Alteromonadaceae</taxon>
        <taxon>Neptunicella</taxon>
    </lineage>
</organism>
<dbReference type="InterPro" id="IPR017136">
    <property type="entry name" value="UCP037205"/>
</dbReference>
<sequence>MIKKSDLPRKVCPVCQREFVWRKKWQRHWQEVKYCSHRCRNTKQSNFQLGLNK</sequence>
<name>A0A8J6IXM8_9ALTE</name>
<evidence type="ECO:0000313" key="2">
    <source>
        <dbReference type="Proteomes" id="UP000601768"/>
    </source>
</evidence>
<dbReference type="PIRSF" id="PIRSF037205">
    <property type="entry name" value="UCP037205"/>
    <property type="match status" value="1"/>
</dbReference>
<dbReference type="Proteomes" id="UP000601768">
    <property type="component" value="Unassembled WGS sequence"/>
</dbReference>
<protein>
    <submittedName>
        <fullName evidence="1">DUF2256 domain-containing protein</fullName>
    </submittedName>
</protein>
<dbReference type="EMBL" id="JACNEP010000025">
    <property type="protein sequence ID" value="MBC3767794.1"/>
    <property type="molecule type" value="Genomic_DNA"/>
</dbReference>
<dbReference type="PANTHER" id="PTHR37463:SF1">
    <property type="entry name" value="DUF2256 DOMAIN-CONTAINING PROTEIN"/>
    <property type="match status" value="1"/>
</dbReference>
<comment type="caution">
    <text evidence="1">The sequence shown here is derived from an EMBL/GenBank/DDBJ whole genome shotgun (WGS) entry which is preliminary data.</text>
</comment>
<accession>A0A8J6IXM8</accession>
<dbReference type="PANTHER" id="PTHR37463">
    <property type="entry name" value="GSL3115 PROTEIN"/>
    <property type="match status" value="1"/>
</dbReference>
<evidence type="ECO:0000313" key="1">
    <source>
        <dbReference type="EMBL" id="MBC3767794.1"/>
    </source>
</evidence>
<dbReference type="AlphaFoldDB" id="A0A8J6IXM8"/>
<dbReference type="RefSeq" id="WP_186508429.1">
    <property type="nucleotide sequence ID" value="NZ_JACNEP010000025.1"/>
</dbReference>